<dbReference type="NCBIfam" id="TIGR00358">
    <property type="entry name" value="3_prime_RNase"/>
    <property type="match status" value="1"/>
</dbReference>
<keyword evidence="7 8" id="KW-0694">RNA-binding</keyword>
<comment type="function">
    <text evidence="8">3'-5' exoribonuclease that releases 5'-nucleoside monophosphates and is involved in maturation of structured RNAs.</text>
</comment>
<keyword evidence="5 8" id="KW-0378">Hydrolase</keyword>
<evidence type="ECO:0000313" key="11">
    <source>
        <dbReference type="EMBL" id="EXM40634.1"/>
    </source>
</evidence>
<dbReference type="InterPro" id="IPR004476">
    <property type="entry name" value="RNase_II/RNase_R"/>
</dbReference>
<dbReference type="InterPro" id="IPR003029">
    <property type="entry name" value="S1_domain"/>
</dbReference>
<feature type="domain" description="S1 motif" evidence="9">
    <location>
        <begin position="621"/>
        <end position="700"/>
    </location>
</feature>
<keyword evidence="12" id="KW-1185">Reference proteome</keyword>
<keyword evidence="3 8" id="KW-0963">Cytoplasm</keyword>
<evidence type="ECO:0000256" key="2">
    <source>
        <dbReference type="ARBA" id="ARBA00004496"/>
    </source>
</evidence>
<proteinExistence type="inferred from homology"/>
<dbReference type="InterPro" id="IPR011805">
    <property type="entry name" value="RNase_R"/>
</dbReference>
<dbReference type="SUPFAM" id="SSF50249">
    <property type="entry name" value="Nucleic acid-binding proteins"/>
    <property type="match status" value="3"/>
</dbReference>
<dbReference type="InterPro" id="IPR050180">
    <property type="entry name" value="RNR_Ribonuclease"/>
</dbReference>
<evidence type="ECO:0000256" key="6">
    <source>
        <dbReference type="ARBA" id="ARBA00022839"/>
    </source>
</evidence>
<protein>
    <recommendedName>
        <fullName evidence="8">Ribonuclease R</fullName>
        <shortName evidence="8">RNase R</shortName>
        <ecNumber evidence="8">3.1.13.1</ecNumber>
    </recommendedName>
</protein>
<dbReference type="NCBIfam" id="TIGR02063">
    <property type="entry name" value="RNase_R"/>
    <property type="match status" value="1"/>
</dbReference>
<dbReference type="EC" id="3.1.13.1" evidence="8"/>
<dbReference type="CDD" id="cd04471">
    <property type="entry name" value="S1_RNase_R"/>
    <property type="match status" value="1"/>
</dbReference>
<comment type="similarity">
    <text evidence="8">Belongs to the RNR ribonuclease family. RNase R subfamily.</text>
</comment>
<dbReference type="InterPro" id="IPR022966">
    <property type="entry name" value="RNase_II/R_CS"/>
</dbReference>
<evidence type="ECO:0000256" key="4">
    <source>
        <dbReference type="ARBA" id="ARBA00022722"/>
    </source>
</evidence>
<dbReference type="SMART" id="SM00955">
    <property type="entry name" value="RNB"/>
    <property type="match status" value="1"/>
</dbReference>
<evidence type="ECO:0000256" key="3">
    <source>
        <dbReference type="ARBA" id="ARBA00022490"/>
    </source>
</evidence>
<evidence type="ECO:0000256" key="1">
    <source>
        <dbReference type="ARBA" id="ARBA00001849"/>
    </source>
</evidence>
<evidence type="ECO:0000313" key="12">
    <source>
        <dbReference type="Proteomes" id="UP000021369"/>
    </source>
</evidence>
<organism evidence="11 12">
    <name type="scientific">Ruminococcus albus SY3</name>
    <dbReference type="NCBI Taxonomy" id="1341156"/>
    <lineage>
        <taxon>Bacteria</taxon>
        <taxon>Bacillati</taxon>
        <taxon>Bacillota</taxon>
        <taxon>Clostridia</taxon>
        <taxon>Eubacteriales</taxon>
        <taxon>Oscillospiraceae</taxon>
        <taxon>Ruminococcus</taxon>
    </lineage>
</organism>
<accession>A0A011UIY6</accession>
<dbReference type="Gene3D" id="2.40.50.140">
    <property type="entry name" value="Nucleic acid-binding proteins"/>
    <property type="match status" value="2"/>
</dbReference>
<evidence type="ECO:0000256" key="5">
    <source>
        <dbReference type="ARBA" id="ARBA00022801"/>
    </source>
</evidence>
<dbReference type="PROSITE" id="PS50126">
    <property type="entry name" value="S1"/>
    <property type="match status" value="1"/>
</dbReference>
<evidence type="ECO:0000256" key="7">
    <source>
        <dbReference type="ARBA" id="ARBA00022884"/>
    </source>
</evidence>
<dbReference type="PATRIC" id="fig|1341156.4.peg.162"/>
<dbReference type="GO" id="GO:0008859">
    <property type="term" value="F:exoribonuclease II activity"/>
    <property type="evidence" value="ECO:0007669"/>
    <property type="project" value="UniProtKB-UniRule"/>
</dbReference>
<dbReference type="Proteomes" id="UP000021369">
    <property type="component" value="Unassembled WGS sequence"/>
</dbReference>
<dbReference type="InterPro" id="IPR001900">
    <property type="entry name" value="RNase_II/R"/>
</dbReference>
<dbReference type="Pfam" id="PF08206">
    <property type="entry name" value="OB_RNB"/>
    <property type="match status" value="1"/>
</dbReference>
<comment type="caution">
    <text evidence="11">The sequence shown here is derived from an EMBL/GenBank/DDBJ whole genome shotgun (WGS) entry which is preliminary data.</text>
</comment>
<dbReference type="PANTHER" id="PTHR23355:SF9">
    <property type="entry name" value="DIS3-LIKE EXONUCLEASE 2"/>
    <property type="match status" value="1"/>
</dbReference>
<dbReference type="PROSITE" id="PS01175">
    <property type="entry name" value="RIBONUCLEASE_II"/>
    <property type="match status" value="1"/>
</dbReference>
<gene>
    <name evidence="8" type="primary">rnr</name>
    <name evidence="11" type="ORF">RASY3_02195</name>
</gene>
<sequence length="702" mass="78496">MKQDYRKMIYNKLKASGKRPVTFKELVKSFRKGNFDFDKFAKTVDKMKKKGEIVEGKMGFTLGKGGKLKKCRVVRLHKSFGFVKNVDTGEEVFIPGKHLLGAMPGDIVMVQLRESRGDSPEGEVVSIEEENFNRFSGEIVDEFGKLKIMPDVISKYALDFVNPFGLELHEGDKAIAVITRRGEKHSEHRCEIVSCLGSSLKAAVCALGIVEAAGLTPVFPAEVIDEARRVSSAGISDEEKEGRLDLRDLPIFTIDGADTKDIDDAISVQRTDNGYILGVHIADVSHYVTPRSALDNEAFQRGTSVYYANRVIPMLPAELSNGICSLNPQEDRLAFTCLTELDNAGNIVSYKFAKSVIRSRVKGVYSEINDIFDGFVSRELSEKYAEVMDQLPLMKELAEILCKKRIARGAPQIETSESALMINEDNVCVGVGEYTRGFAQEMIEDFMLTANECAARFGKDNELPFVYRVHEPPSAEKIEGLKELLAGLDIMYVMGDDPKPKQLAEILEMSKNTDAEKIINNAVLRSMSKAKYDTEPIGHYGLVLEDYAHFTSPIRRYPDLSIHRIMSAFLGGMTAEECRSRFNKFVYASADRSTETELTAMQTERACDDCYKAEYMMGHIGEEYEGVIVSVTDFGMFIELDNTCEGLLHLDNMPEGYYECDGMMKLKNFSTGEEYRVGERFRVKVLGANVNSGKVDFVPADM</sequence>
<dbReference type="GO" id="GO:0005829">
    <property type="term" value="C:cytosol"/>
    <property type="evidence" value="ECO:0007669"/>
    <property type="project" value="TreeGrafter"/>
</dbReference>
<comment type="subcellular location">
    <subcellularLocation>
        <location evidence="2 8">Cytoplasm</location>
    </subcellularLocation>
</comment>
<evidence type="ECO:0000259" key="9">
    <source>
        <dbReference type="PROSITE" id="PS50126"/>
    </source>
</evidence>
<name>A0A011UIY6_RUMAL</name>
<dbReference type="EMBL" id="JEOB01000001">
    <property type="protein sequence ID" value="EXM40634.1"/>
    <property type="molecule type" value="Genomic_DNA"/>
</dbReference>
<keyword evidence="6 8" id="KW-0269">Exonuclease</keyword>
<dbReference type="Pfam" id="PF00575">
    <property type="entry name" value="S1"/>
    <property type="match status" value="1"/>
</dbReference>
<dbReference type="PROSITE" id="PS50926">
    <property type="entry name" value="TRAM"/>
    <property type="match status" value="1"/>
</dbReference>
<feature type="domain" description="TRAM" evidence="10">
    <location>
        <begin position="62"/>
        <end position="126"/>
    </location>
</feature>
<dbReference type="HAMAP" id="MF_01895">
    <property type="entry name" value="RNase_R"/>
    <property type="match status" value="1"/>
</dbReference>
<dbReference type="InterPro" id="IPR012340">
    <property type="entry name" value="NA-bd_OB-fold"/>
</dbReference>
<keyword evidence="4 8" id="KW-0540">Nuclease</keyword>
<reference evidence="11 12" key="1">
    <citation type="submission" date="2013-06" db="EMBL/GenBank/DDBJ databases">
        <title>Rumen cellulosomics: divergent fiber-degrading strategies revealed by comparative genome-wide analysis of six Ruminococcal strains.</title>
        <authorList>
            <person name="Dassa B."/>
            <person name="Borovok I."/>
            <person name="Lamed R."/>
            <person name="Flint H."/>
            <person name="Yeoman C.J."/>
            <person name="White B."/>
            <person name="Bayer E.A."/>
        </authorList>
    </citation>
    <scope>NUCLEOTIDE SEQUENCE [LARGE SCALE GENOMIC DNA]</scope>
    <source>
        <strain evidence="11 12">SY3</strain>
    </source>
</reference>
<dbReference type="SMART" id="SM00316">
    <property type="entry name" value="S1"/>
    <property type="match status" value="1"/>
</dbReference>
<comment type="catalytic activity">
    <reaction evidence="1 8">
        <text>Exonucleolytic cleavage in the 3'- to 5'-direction to yield nucleoside 5'-phosphates.</text>
        <dbReference type="EC" id="3.1.13.1"/>
    </reaction>
</comment>
<dbReference type="AlphaFoldDB" id="A0A011UIY6"/>
<dbReference type="InterPro" id="IPR013223">
    <property type="entry name" value="RNase_B_OB_dom"/>
</dbReference>
<dbReference type="GO" id="GO:0006402">
    <property type="term" value="P:mRNA catabolic process"/>
    <property type="evidence" value="ECO:0007669"/>
    <property type="project" value="TreeGrafter"/>
</dbReference>
<dbReference type="OrthoDB" id="9764149at2"/>
<evidence type="ECO:0000256" key="8">
    <source>
        <dbReference type="HAMAP-Rule" id="MF_01895"/>
    </source>
</evidence>
<evidence type="ECO:0000259" key="10">
    <source>
        <dbReference type="PROSITE" id="PS50926"/>
    </source>
</evidence>
<dbReference type="InterPro" id="IPR002792">
    <property type="entry name" value="TRAM_dom"/>
</dbReference>
<dbReference type="GO" id="GO:0003723">
    <property type="term" value="F:RNA binding"/>
    <property type="evidence" value="ECO:0007669"/>
    <property type="project" value="UniProtKB-UniRule"/>
</dbReference>
<dbReference type="Pfam" id="PF00773">
    <property type="entry name" value="RNB"/>
    <property type="match status" value="1"/>
</dbReference>
<dbReference type="PANTHER" id="PTHR23355">
    <property type="entry name" value="RIBONUCLEASE"/>
    <property type="match status" value="1"/>
</dbReference>